<keyword evidence="1" id="KW-0812">Transmembrane</keyword>
<feature type="transmembrane region" description="Helical" evidence="1">
    <location>
        <begin position="109"/>
        <end position="130"/>
    </location>
</feature>
<name>A0ABX9T0D5_SPHMI</name>
<keyword evidence="1" id="KW-1133">Transmembrane helix</keyword>
<dbReference type="EMBL" id="RBWX01000007">
    <property type="protein sequence ID" value="RKS90775.1"/>
    <property type="molecule type" value="Genomic_DNA"/>
</dbReference>
<sequence>MHSIFYSDWLYSHSRPKTCRDTRHLDRHDGSHLLAHLARFFGIYRATNYLKKFEKKTSLKPNINTQYIIYNHSIPHRVIFPIQTASFALLFSPFFIINYKYHNTNVNLFIFLPVFIAYMIIALFLYHHIIKYSKNFFRKKFKDHAEAWTNEEGIVFKEFGLLPWRNIMRFTRRSFRGNDFILVHGSNLPENFKRYRFPFTESIVIGLGKAVEEPKVILEALQAEHARHQPSASA</sequence>
<evidence type="ECO:0008006" key="4">
    <source>
        <dbReference type="Google" id="ProtNLM"/>
    </source>
</evidence>
<keyword evidence="1" id="KW-0472">Membrane</keyword>
<accession>A0ABX9T0D5</accession>
<dbReference type="Proteomes" id="UP000276029">
    <property type="component" value="Unassembled WGS sequence"/>
</dbReference>
<protein>
    <recommendedName>
        <fullName evidence="4">PH (Pleckstrin Homology) domain-containing protein</fullName>
    </recommendedName>
</protein>
<dbReference type="RefSeq" id="WP_126494555.1">
    <property type="nucleotide sequence ID" value="NZ_AP018711.1"/>
</dbReference>
<evidence type="ECO:0000256" key="1">
    <source>
        <dbReference type="SAM" id="Phobius"/>
    </source>
</evidence>
<keyword evidence="3" id="KW-1185">Reference proteome</keyword>
<gene>
    <name evidence="2" type="ORF">DFR51_0316</name>
</gene>
<evidence type="ECO:0000313" key="2">
    <source>
        <dbReference type="EMBL" id="RKS90775.1"/>
    </source>
</evidence>
<proteinExistence type="predicted"/>
<reference evidence="2 3" key="1">
    <citation type="submission" date="2018-10" db="EMBL/GenBank/DDBJ databases">
        <title>Genomic Encyclopedia of Type Strains, Phase IV (KMG-IV): sequencing the most valuable type-strain genomes for metagenomic binning, comparative biology and taxonomic classification.</title>
        <authorList>
            <person name="Goeker M."/>
        </authorList>
    </citation>
    <scope>NUCLEOTIDE SEQUENCE [LARGE SCALE GENOMIC DNA]</scope>
    <source>
        <strain evidence="2 3">DSM 19791</strain>
    </source>
</reference>
<feature type="transmembrane region" description="Helical" evidence="1">
    <location>
        <begin position="78"/>
        <end position="97"/>
    </location>
</feature>
<organism evidence="2 3">
    <name type="scientific">Sphingosinicella microcystinivorans</name>
    <dbReference type="NCBI Taxonomy" id="335406"/>
    <lineage>
        <taxon>Bacteria</taxon>
        <taxon>Pseudomonadati</taxon>
        <taxon>Pseudomonadota</taxon>
        <taxon>Alphaproteobacteria</taxon>
        <taxon>Sphingomonadales</taxon>
        <taxon>Sphingosinicellaceae</taxon>
        <taxon>Sphingosinicella</taxon>
    </lineage>
</organism>
<comment type="caution">
    <text evidence="2">The sequence shown here is derived from an EMBL/GenBank/DDBJ whole genome shotgun (WGS) entry which is preliminary data.</text>
</comment>
<evidence type="ECO:0000313" key="3">
    <source>
        <dbReference type="Proteomes" id="UP000276029"/>
    </source>
</evidence>